<name>A0A2A2LLW9_9BILA</name>
<proteinExistence type="predicted"/>
<dbReference type="STRING" id="2018661.A0A2A2LLW9"/>
<evidence type="ECO:0000313" key="3">
    <source>
        <dbReference type="Proteomes" id="UP000218231"/>
    </source>
</evidence>
<dbReference type="PANTHER" id="PTHR13421">
    <property type="entry name" value="SNRNA-ACTIVATING PROTEIN COMPLEX SUBUNIT 3"/>
    <property type="match status" value="1"/>
</dbReference>
<feature type="region of interest" description="Disordered" evidence="1">
    <location>
        <begin position="1"/>
        <end position="43"/>
    </location>
</feature>
<organism evidence="2 3">
    <name type="scientific">Diploscapter pachys</name>
    <dbReference type="NCBI Taxonomy" id="2018661"/>
    <lineage>
        <taxon>Eukaryota</taxon>
        <taxon>Metazoa</taxon>
        <taxon>Ecdysozoa</taxon>
        <taxon>Nematoda</taxon>
        <taxon>Chromadorea</taxon>
        <taxon>Rhabditida</taxon>
        <taxon>Rhabditina</taxon>
        <taxon>Rhabditomorpha</taxon>
        <taxon>Rhabditoidea</taxon>
        <taxon>Rhabditidae</taxon>
        <taxon>Diploscapter</taxon>
    </lineage>
</organism>
<reference evidence="2 3" key="1">
    <citation type="journal article" date="2017" name="Curr. Biol.">
        <title>Genome architecture and evolution of a unichromosomal asexual nematode.</title>
        <authorList>
            <person name="Fradin H."/>
            <person name="Zegar C."/>
            <person name="Gutwein M."/>
            <person name="Lucas J."/>
            <person name="Kovtun M."/>
            <person name="Corcoran D."/>
            <person name="Baugh L.R."/>
            <person name="Kiontke K."/>
            <person name="Gunsalus K."/>
            <person name="Fitch D.H."/>
            <person name="Piano F."/>
        </authorList>
    </citation>
    <scope>NUCLEOTIDE SEQUENCE [LARGE SCALE GENOMIC DNA]</scope>
    <source>
        <strain evidence="2">PF1309</strain>
    </source>
</reference>
<dbReference type="OrthoDB" id="9972728at2759"/>
<dbReference type="AlphaFoldDB" id="A0A2A2LLW9"/>
<dbReference type="Pfam" id="PF12251">
    <property type="entry name" value="SNAPC3"/>
    <property type="match status" value="1"/>
</dbReference>
<dbReference type="GO" id="GO:0003681">
    <property type="term" value="F:bent DNA binding"/>
    <property type="evidence" value="ECO:0007669"/>
    <property type="project" value="TreeGrafter"/>
</dbReference>
<dbReference type="GO" id="GO:0000978">
    <property type="term" value="F:RNA polymerase II cis-regulatory region sequence-specific DNA binding"/>
    <property type="evidence" value="ECO:0007669"/>
    <property type="project" value="TreeGrafter"/>
</dbReference>
<sequence>MSEMQMRCTNGQNSLIAEAASTSSRESVERQSQGMDRKFDSDNQPFTSGVVSLRKFLEAAWNEDSVLRESLHLPPADIAVKEEMDHTTQMRINFADAFGITDAEAINIFDKELSLTNLVRRPIDAERNLERYQKLPLMPKRFHTHTYTEARVKNAAESAQKKSNYLRTMKYDKYENGALGPLTRILHPSNAVTQKDIIMTVTLYCPYNKILTNQEMKGHHMLIPQTKFLVRGETTLMNFRKKLVCVCDVAMELPDGKELEPPSIAHAHLVRYPSAFIFIHDTFYIDRSNPNSTDTSAPIREFMTRKPIFDPVQCKDMEGVKFIDIELRLGQPYVFQHSGTCEHLFVFHDLRVLHRGDFQDVEDYPLLVVEKTSFAKCYGCKINSATFIVEECDRLPMTTALFCESCFREFHFVHGAKIGHFRASPFYDMGTLRIS</sequence>
<dbReference type="GO" id="GO:0042795">
    <property type="term" value="P:snRNA transcription by RNA polymerase II"/>
    <property type="evidence" value="ECO:0007669"/>
    <property type="project" value="TreeGrafter"/>
</dbReference>
<feature type="compositionally biased region" description="Polar residues" evidence="1">
    <location>
        <begin position="7"/>
        <end position="34"/>
    </location>
</feature>
<dbReference type="Proteomes" id="UP000218231">
    <property type="component" value="Unassembled WGS sequence"/>
</dbReference>
<dbReference type="GO" id="GO:0001046">
    <property type="term" value="F:core promoter sequence-specific DNA binding"/>
    <property type="evidence" value="ECO:0007669"/>
    <property type="project" value="TreeGrafter"/>
</dbReference>
<comment type="caution">
    <text evidence="2">The sequence shown here is derived from an EMBL/GenBank/DDBJ whole genome shotgun (WGS) entry which is preliminary data.</text>
</comment>
<gene>
    <name evidence="2" type="ORF">WR25_18876</name>
</gene>
<dbReference type="GO" id="GO:0001006">
    <property type="term" value="F:RNA polymerase III type 3 promoter sequence-specific DNA binding"/>
    <property type="evidence" value="ECO:0007669"/>
    <property type="project" value="TreeGrafter"/>
</dbReference>
<dbReference type="PANTHER" id="PTHR13421:SF22">
    <property type="entry name" value="SNRNA-ACTIVATING PROTEIN COMPLEX SUBUNIT 3"/>
    <property type="match status" value="1"/>
</dbReference>
<dbReference type="InterPro" id="IPR022042">
    <property type="entry name" value="snRNA-activating_su3"/>
</dbReference>
<evidence type="ECO:0000313" key="2">
    <source>
        <dbReference type="EMBL" id="PAV87214.1"/>
    </source>
</evidence>
<dbReference type="EMBL" id="LIAE01006598">
    <property type="protein sequence ID" value="PAV87214.1"/>
    <property type="molecule type" value="Genomic_DNA"/>
</dbReference>
<protein>
    <submittedName>
        <fullName evidence="2">Uncharacterized protein</fullName>
    </submittedName>
</protein>
<keyword evidence="3" id="KW-1185">Reference proteome</keyword>
<dbReference type="GO" id="GO:0019185">
    <property type="term" value="C:snRNA-activating protein complex"/>
    <property type="evidence" value="ECO:0007669"/>
    <property type="project" value="TreeGrafter"/>
</dbReference>
<dbReference type="GO" id="GO:0042796">
    <property type="term" value="P:snRNA transcription by RNA polymerase III"/>
    <property type="evidence" value="ECO:0007669"/>
    <property type="project" value="TreeGrafter"/>
</dbReference>
<accession>A0A2A2LLW9</accession>
<evidence type="ECO:0000256" key="1">
    <source>
        <dbReference type="SAM" id="MobiDB-lite"/>
    </source>
</evidence>